<keyword evidence="3" id="KW-1185">Reference proteome</keyword>
<evidence type="ECO:0000313" key="2">
    <source>
        <dbReference type="EMBL" id="KAJ5186438.1"/>
    </source>
</evidence>
<keyword evidence="1" id="KW-1133">Transmembrane helix</keyword>
<protein>
    <submittedName>
        <fullName evidence="2">Major facilitator superfamily domain general substrate transporter</fullName>
    </submittedName>
</protein>
<gene>
    <name evidence="2" type="ORF">N7449_011202</name>
</gene>
<feature type="transmembrane region" description="Helical" evidence="1">
    <location>
        <begin position="7"/>
        <end position="26"/>
    </location>
</feature>
<dbReference type="OrthoDB" id="4321140at2759"/>
<keyword evidence="1" id="KW-0812">Transmembrane</keyword>
<accession>A0A9W9IY27</accession>
<comment type="caution">
    <text evidence="2">The sequence shown here is derived from an EMBL/GenBank/DDBJ whole genome shotgun (WGS) entry which is preliminary data.</text>
</comment>
<dbReference type="AlphaFoldDB" id="A0A9W9IY27"/>
<dbReference type="Proteomes" id="UP001150942">
    <property type="component" value="Unassembled WGS sequence"/>
</dbReference>
<sequence>MNSKWKFYITYDIWLAFELVAVYFLFVETGSLSLEETAVILDGEEYGNKLIGKAASIAEKEIGENAKLQAISNSEQIMPRKL</sequence>
<reference evidence="2" key="1">
    <citation type="submission" date="2022-11" db="EMBL/GenBank/DDBJ databases">
        <authorList>
            <person name="Petersen C."/>
        </authorList>
    </citation>
    <scope>NUCLEOTIDE SEQUENCE</scope>
    <source>
        <strain evidence="2">IBT 20477</strain>
    </source>
</reference>
<name>A0A9W9IY27_9EURO</name>
<evidence type="ECO:0000256" key="1">
    <source>
        <dbReference type="SAM" id="Phobius"/>
    </source>
</evidence>
<keyword evidence="1" id="KW-0472">Membrane</keyword>
<reference evidence="2" key="2">
    <citation type="journal article" date="2023" name="IMA Fungus">
        <title>Comparative genomic study of the Penicillium genus elucidates a diverse pangenome and 15 lateral gene transfer events.</title>
        <authorList>
            <person name="Petersen C."/>
            <person name="Sorensen T."/>
            <person name="Nielsen M.R."/>
            <person name="Sondergaard T.E."/>
            <person name="Sorensen J.L."/>
            <person name="Fitzpatrick D.A."/>
            <person name="Frisvad J.C."/>
            <person name="Nielsen K.L."/>
        </authorList>
    </citation>
    <scope>NUCLEOTIDE SEQUENCE</scope>
    <source>
        <strain evidence="2">IBT 20477</strain>
    </source>
</reference>
<evidence type="ECO:0000313" key="3">
    <source>
        <dbReference type="Proteomes" id="UP001150942"/>
    </source>
</evidence>
<proteinExistence type="predicted"/>
<organism evidence="2 3">
    <name type="scientific">Penicillium cf. viridicatum</name>
    <dbReference type="NCBI Taxonomy" id="2972119"/>
    <lineage>
        <taxon>Eukaryota</taxon>
        <taxon>Fungi</taxon>
        <taxon>Dikarya</taxon>
        <taxon>Ascomycota</taxon>
        <taxon>Pezizomycotina</taxon>
        <taxon>Eurotiomycetes</taxon>
        <taxon>Eurotiomycetidae</taxon>
        <taxon>Eurotiales</taxon>
        <taxon>Aspergillaceae</taxon>
        <taxon>Penicillium</taxon>
    </lineage>
</organism>
<dbReference type="EMBL" id="JAPQKQ010000008">
    <property type="protein sequence ID" value="KAJ5186438.1"/>
    <property type="molecule type" value="Genomic_DNA"/>
</dbReference>